<comment type="caution">
    <text evidence="14">The sequence shown here is derived from an EMBL/GenBank/DDBJ whole genome shotgun (WGS) entry which is preliminary data.</text>
</comment>
<feature type="coiled-coil region" evidence="8">
    <location>
        <begin position="350"/>
        <end position="398"/>
    </location>
</feature>
<evidence type="ECO:0000256" key="10">
    <source>
        <dbReference type="SAM" id="Phobius"/>
    </source>
</evidence>
<evidence type="ECO:0000256" key="8">
    <source>
        <dbReference type="SAM" id="Coils"/>
    </source>
</evidence>
<dbReference type="RefSeq" id="WP_209769955.1">
    <property type="nucleotide sequence ID" value="NZ_JAGINP010000022.1"/>
</dbReference>
<feature type="domain" description="HAMP" evidence="13">
    <location>
        <begin position="294"/>
        <end position="347"/>
    </location>
</feature>
<dbReference type="PROSITE" id="PS50110">
    <property type="entry name" value="RESPONSE_REGULATORY"/>
    <property type="match status" value="1"/>
</dbReference>
<dbReference type="InterPro" id="IPR036097">
    <property type="entry name" value="HisK_dim/P_sf"/>
</dbReference>
<protein>
    <recommendedName>
        <fullName evidence="3">histidine kinase</fullName>
        <ecNumber evidence="3">2.7.13.3</ecNumber>
    </recommendedName>
</protein>
<dbReference type="InterPro" id="IPR003594">
    <property type="entry name" value="HATPase_dom"/>
</dbReference>
<dbReference type="PROSITE" id="PS50109">
    <property type="entry name" value="HIS_KIN"/>
    <property type="match status" value="1"/>
</dbReference>
<dbReference type="InterPro" id="IPR001789">
    <property type="entry name" value="Sig_transdc_resp-reg_receiver"/>
</dbReference>
<dbReference type="SUPFAM" id="SSF158472">
    <property type="entry name" value="HAMP domain-like"/>
    <property type="match status" value="1"/>
</dbReference>
<evidence type="ECO:0000256" key="6">
    <source>
        <dbReference type="ARBA" id="ARBA00022777"/>
    </source>
</evidence>
<evidence type="ECO:0000259" key="13">
    <source>
        <dbReference type="PROSITE" id="PS50885"/>
    </source>
</evidence>
<dbReference type="SMART" id="SM00448">
    <property type="entry name" value="REC"/>
    <property type="match status" value="1"/>
</dbReference>
<evidence type="ECO:0000256" key="4">
    <source>
        <dbReference type="ARBA" id="ARBA00022553"/>
    </source>
</evidence>
<keyword evidence="8" id="KW-0175">Coiled coil</keyword>
<dbReference type="InterPro" id="IPR005467">
    <property type="entry name" value="His_kinase_dom"/>
</dbReference>
<keyword evidence="10" id="KW-1133">Transmembrane helix</keyword>
<dbReference type="Pfam" id="PF00672">
    <property type="entry name" value="HAMP"/>
    <property type="match status" value="1"/>
</dbReference>
<dbReference type="EC" id="2.7.13.3" evidence="3"/>
<keyword evidence="5" id="KW-0808">Transferase</keyword>
<organism evidence="14 15">
    <name type="scientific">Azospirillum rugosum</name>
    <dbReference type="NCBI Taxonomy" id="416170"/>
    <lineage>
        <taxon>Bacteria</taxon>
        <taxon>Pseudomonadati</taxon>
        <taxon>Pseudomonadota</taxon>
        <taxon>Alphaproteobacteria</taxon>
        <taxon>Rhodospirillales</taxon>
        <taxon>Azospirillaceae</taxon>
        <taxon>Azospirillum</taxon>
    </lineage>
</organism>
<feature type="domain" description="Response regulatory" evidence="12">
    <location>
        <begin position="647"/>
        <end position="764"/>
    </location>
</feature>
<dbReference type="SUPFAM" id="SSF47384">
    <property type="entry name" value="Homodimeric domain of signal transducing histidine kinase"/>
    <property type="match status" value="1"/>
</dbReference>
<dbReference type="Pfam" id="PF00512">
    <property type="entry name" value="HisKA"/>
    <property type="match status" value="1"/>
</dbReference>
<evidence type="ECO:0000259" key="11">
    <source>
        <dbReference type="PROSITE" id="PS50109"/>
    </source>
</evidence>
<evidence type="ECO:0000256" key="5">
    <source>
        <dbReference type="ARBA" id="ARBA00022679"/>
    </source>
</evidence>
<dbReference type="PANTHER" id="PTHR43047:SF9">
    <property type="entry name" value="HISTIDINE KINASE"/>
    <property type="match status" value="1"/>
</dbReference>
<keyword evidence="6" id="KW-0418">Kinase</keyword>
<dbReference type="SUPFAM" id="SSF52172">
    <property type="entry name" value="CheY-like"/>
    <property type="match status" value="1"/>
</dbReference>
<dbReference type="CDD" id="cd00082">
    <property type="entry name" value="HisKA"/>
    <property type="match status" value="1"/>
</dbReference>
<reference evidence="14 15" key="1">
    <citation type="submission" date="2021-03" db="EMBL/GenBank/DDBJ databases">
        <title>Genomic Encyclopedia of Type Strains, Phase III (KMG-III): the genomes of soil and plant-associated and newly described type strains.</title>
        <authorList>
            <person name="Whitman W."/>
        </authorList>
    </citation>
    <scope>NUCLEOTIDE SEQUENCE [LARGE SCALE GENOMIC DNA]</scope>
    <source>
        <strain evidence="14 15">IMMIB AFH-6</strain>
    </source>
</reference>
<dbReference type="Gene3D" id="3.30.565.10">
    <property type="entry name" value="Histidine kinase-like ATPase, C-terminal domain"/>
    <property type="match status" value="1"/>
</dbReference>
<name>A0ABS4SSA6_9PROT</name>
<feature type="region of interest" description="Disordered" evidence="9">
    <location>
        <begin position="624"/>
        <end position="645"/>
    </location>
</feature>
<dbReference type="Gene3D" id="3.40.50.2300">
    <property type="match status" value="1"/>
</dbReference>
<evidence type="ECO:0000313" key="14">
    <source>
        <dbReference type="EMBL" id="MBP2295446.1"/>
    </source>
</evidence>
<dbReference type="CDD" id="cd06225">
    <property type="entry name" value="HAMP"/>
    <property type="match status" value="1"/>
</dbReference>
<accession>A0ABS4SSA6</accession>
<dbReference type="InterPro" id="IPR011006">
    <property type="entry name" value="CheY-like_superfamily"/>
</dbReference>
<dbReference type="PANTHER" id="PTHR43047">
    <property type="entry name" value="TWO-COMPONENT HISTIDINE PROTEIN KINASE"/>
    <property type="match status" value="1"/>
</dbReference>
<evidence type="ECO:0000259" key="12">
    <source>
        <dbReference type="PROSITE" id="PS50110"/>
    </source>
</evidence>
<keyword evidence="10" id="KW-0812">Transmembrane</keyword>
<evidence type="ECO:0000256" key="9">
    <source>
        <dbReference type="SAM" id="MobiDB-lite"/>
    </source>
</evidence>
<dbReference type="InterPro" id="IPR003661">
    <property type="entry name" value="HisK_dim/P_dom"/>
</dbReference>
<dbReference type="InterPro" id="IPR004358">
    <property type="entry name" value="Sig_transdc_His_kin-like_C"/>
</dbReference>
<dbReference type="Gene3D" id="1.10.287.130">
    <property type="match status" value="1"/>
</dbReference>
<dbReference type="SMART" id="SM00388">
    <property type="entry name" value="HisKA"/>
    <property type="match status" value="1"/>
</dbReference>
<dbReference type="Proteomes" id="UP000781958">
    <property type="component" value="Unassembled WGS sequence"/>
</dbReference>
<comment type="subcellular location">
    <subcellularLocation>
        <location evidence="2">Membrane</location>
    </subcellularLocation>
</comment>
<feature type="domain" description="Histidine kinase" evidence="11">
    <location>
        <begin position="408"/>
        <end position="621"/>
    </location>
</feature>
<dbReference type="SUPFAM" id="SSF55874">
    <property type="entry name" value="ATPase domain of HSP90 chaperone/DNA topoisomerase II/histidine kinase"/>
    <property type="match status" value="1"/>
</dbReference>
<evidence type="ECO:0000256" key="3">
    <source>
        <dbReference type="ARBA" id="ARBA00012438"/>
    </source>
</evidence>
<dbReference type="Pfam" id="PF00072">
    <property type="entry name" value="Response_reg"/>
    <property type="match status" value="1"/>
</dbReference>
<dbReference type="Gene3D" id="6.10.340.10">
    <property type="match status" value="1"/>
</dbReference>
<dbReference type="SMART" id="SM00387">
    <property type="entry name" value="HATPase_c"/>
    <property type="match status" value="1"/>
</dbReference>
<evidence type="ECO:0000256" key="7">
    <source>
        <dbReference type="PROSITE-ProRule" id="PRU00169"/>
    </source>
</evidence>
<dbReference type="InterPro" id="IPR036890">
    <property type="entry name" value="HATPase_C_sf"/>
</dbReference>
<dbReference type="PRINTS" id="PR00344">
    <property type="entry name" value="BCTRLSENSOR"/>
</dbReference>
<dbReference type="EMBL" id="JAGINP010000022">
    <property type="protein sequence ID" value="MBP2295446.1"/>
    <property type="molecule type" value="Genomic_DNA"/>
</dbReference>
<keyword evidence="4 7" id="KW-0597">Phosphoprotein</keyword>
<comment type="catalytic activity">
    <reaction evidence="1">
        <text>ATP + protein L-histidine = ADP + protein N-phospho-L-histidine.</text>
        <dbReference type="EC" id="2.7.13.3"/>
    </reaction>
</comment>
<gene>
    <name evidence="14" type="ORF">J2851_005256</name>
</gene>
<evidence type="ECO:0000313" key="15">
    <source>
        <dbReference type="Proteomes" id="UP000781958"/>
    </source>
</evidence>
<dbReference type="SMART" id="SM00304">
    <property type="entry name" value="HAMP"/>
    <property type="match status" value="1"/>
</dbReference>
<feature type="transmembrane region" description="Helical" evidence="10">
    <location>
        <begin position="37"/>
        <end position="57"/>
    </location>
</feature>
<evidence type="ECO:0000256" key="1">
    <source>
        <dbReference type="ARBA" id="ARBA00000085"/>
    </source>
</evidence>
<keyword evidence="15" id="KW-1185">Reference proteome</keyword>
<evidence type="ECO:0000256" key="2">
    <source>
        <dbReference type="ARBA" id="ARBA00004370"/>
    </source>
</evidence>
<feature type="modified residue" description="4-aspartylphosphate" evidence="7">
    <location>
        <position position="698"/>
    </location>
</feature>
<proteinExistence type="predicted"/>
<sequence>MRDSHGATAVFSHVFAGLFESLPFLRPPGRRVSRPLAHRFAFVSATLSVLLVIVVGAELHRMASDSLLAQHRGNVRANATLVARQTEELLTAVVRTMEDLADNDAIAAAIARGTVRKTDLVPFLRSFDRVAGVPVSLVYTDATITAIADNRMGGVTARDMAWLAAAAGSGRPVATVVEDDGRPFLLGAEMLVHSATLSQQGALLYKLPLNALVLHPQAHLRHAGSAPAEPAAGWFGTDIPLQLPDRLAALGLTIRLDAPKAPEPAQAGIGLSAYALVGLAALVLIVVGCRTAGNHLTRSLRDLEQLAGAVLRDGCSGQRATVRSDDEVGRLARAFNMMLDQIDRIQRDRNRLAEDEIAVQRALVRDAEQARAEAEAARAEAQRACQAAVKALDTAQRASQAKTDFLAAASHDLRQPVQSLVLLTGSLRARLADHPAEALVGKLETSVQALCRMLEALLDISKLDASAVPVDLRPVPLHHVLDDLEDEYRLRAAEQGLELRVVPSSLTVRTDPALLERVLRNLLENALRYTDRGRILVGCRRRGDRLLIQVHDTGIGIPPEHLERIFLEFYQIANPARDRGKGLGLGLAIVHRLAVLLECRVQVASVPGRGSCFTIAIPLDMDSGRSAPGAEDGGGGDQDGRQPARPVALAVDDDPLVREGLSLLLAQLGWTVLAAATAADAFDRLASAPDQPALVIADHRLDGGVTGLEVLRAVEARLSRPALSVILTGDTAPDLIAAIAAGGYRVLHKPLAVRDLKALLDEALGVPA</sequence>
<dbReference type="PROSITE" id="PS50885">
    <property type="entry name" value="HAMP"/>
    <property type="match status" value="1"/>
</dbReference>
<keyword evidence="10" id="KW-0472">Membrane</keyword>
<dbReference type="Pfam" id="PF02518">
    <property type="entry name" value="HATPase_c"/>
    <property type="match status" value="1"/>
</dbReference>
<dbReference type="InterPro" id="IPR003660">
    <property type="entry name" value="HAMP_dom"/>
</dbReference>